<dbReference type="InterPro" id="IPR051677">
    <property type="entry name" value="AfsR-DnrI-RedD_regulator"/>
</dbReference>
<evidence type="ECO:0000256" key="2">
    <source>
        <dbReference type="ARBA" id="ARBA00023163"/>
    </source>
</evidence>
<dbReference type="Gene3D" id="3.40.50.1820">
    <property type="entry name" value="alpha/beta hydrolase"/>
    <property type="match status" value="1"/>
</dbReference>
<dbReference type="Gene3D" id="1.10.10.10">
    <property type="entry name" value="Winged helix-like DNA-binding domain superfamily/Winged helix DNA-binding domain"/>
    <property type="match status" value="1"/>
</dbReference>
<gene>
    <name evidence="3" type="ORF">SAMN05421578_10263</name>
</gene>
<accession>A0ABY1JM79</accession>
<dbReference type="Proteomes" id="UP000186666">
    <property type="component" value="Unassembled WGS sequence"/>
</dbReference>
<protein>
    <recommendedName>
        <fullName evidence="5">OmpR/PhoB-type domain-containing protein</fullName>
    </recommendedName>
</protein>
<dbReference type="InterPro" id="IPR029058">
    <property type="entry name" value="AB_hydrolase_fold"/>
</dbReference>
<dbReference type="EMBL" id="FTNK01000002">
    <property type="protein sequence ID" value="SIQ45423.1"/>
    <property type="molecule type" value="Genomic_DNA"/>
</dbReference>
<proteinExistence type="predicted"/>
<dbReference type="InterPro" id="IPR036388">
    <property type="entry name" value="WH-like_DNA-bd_sf"/>
</dbReference>
<comment type="caution">
    <text evidence="3">The sequence shown here is derived from an EMBL/GenBank/DDBJ whole genome shotgun (WGS) entry which is preliminary data.</text>
</comment>
<dbReference type="PANTHER" id="PTHR35807">
    <property type="entry name" value="TRANSCRIPTIONAL REGULATOR REDD-RELATED"/>
    <property type="match status" value="1"/>
</dbReference>
<evidence type="ECO:0000313" key="4">
    <source>
        <dbReference type="Proteomes" id="UP000186666"/>
    </source>
</evidence>
<sequence>MCSSIGCISSMVLGCSLHSVPLFFPKSTANKFIDHRKSLVQNSSINHLADHLIPNITLYPVGSPEMKKLYQGFHQVTPETYFEIWEAFVAIHDDIFEELKQNTRPVVIISGDLDPIYPTYLSGLQTAYIPNSQCMTILNSSNMTFYDQLEETYKQIHHFFQNGNTSPKSGDSFLQVLHSELFERLDEQNQTSSINTLRVNLINQFQVFVNGKQIVEGWNQRYAKQILIYLVMNQSITREQLCDDLWGEVAVGKARHNLRMYLTHLRKLIKDMNYGFLTLDKEHIFLSRTIKCDLTAFIEQLDEAWAEQDFIHKQTLFTFV</sequence>
<keyword evidence="4" id="KW-1185">Reference proteome</keyword>
<keyword evidence="2" id="KW-0804">Transcription</keyword>
<dbReference type="InterPro" id="IPR016032">
    <property type="entry name" value="Sig_transdc_resp-reg_C-effctor"/>
</dbReference>
<evidence type="ECO:0000313" key="3">
    <source>
        <dbReference type="EMBL" id="SIQ45423.1"/>
    </source>
</evidence>
<dbReference type="PANTHER" id="PTHR35807:SF1">
    <property type="entry name" value="TRANSCRIPTIONAL REGULATOR REDD"/>
    <property type="match status" value="1"/>
</dbReference>
<evidence type="ECO:0008006" key="5">
    <source>
        <dbReference type="Google" id="ProtNLM"/>
    </source>
</evidence>
<dbReference type="SUPFAM" id="SSF53474">
    <property type="entry name" value="alpha/beta-Hydrolases"/>
    <property type="match status" value="1"/>
</dbReference>
<reference evidence="3 4" key="1">
    <citation type="submission" date="2017-01" db="EMBL/GenBank/DDBJ databases">
        <authorList>
            <person name="Varghese N."/>
            <person name="Submissions S."/>
        </authorList>
    </citation>
    <scope>NUCLEOTIDE SEQUENCE [LARGE SCALE GENOMIC DNA]</scope>
    <source>
        <strain evidence="3 4">ATCC 23464</strain>
    </source>
</reference>
<name>A0ABY1JM79_9BACL</name>
<keyword evidence="1" id="KW-0805">Transcription regulation</keyword>
<organism evidence="3 4">
    <name type="scientific">Paenibacillus macquariensis</name>
    <dbReference type="NCBI Taxonomy" id="948756"/>
    <lineage>
        <taxon>Bacteria</taxon>
        <taxon>Bacillati</taxon>
        <taxon>Bacillota</taxon>
        <taxon>Bacilli</taxon>
        <taxon>Bacillales</taxon>
        <taxon>Paenibacillaceae</taxon>
        <taxon>Paenibacillus</taxon>
    </lineage>
</organism>
<dbReference type="SUPFAM" id="SSF46894">
    <property type="entry name" value="C-terminal effector domain of the bipartite response regulators"/>
    <property type="match status" value="1"/>
</dbReference>
<evidence type="ECO:0000256" key="1">
    <source>
        <dbReference type="ARBA" id="ARBA00023015"/>
    </source>
</evidence>